<evidence type="ECO:0000313" key="2">
    <source>
        <dbReference type="EMBL" id="NDV77325.1"/>
    </source>
</evidence>
<reference evidence="2" key="1">
    <citation type="submission" date="2019-11" db="EMBL/GenBank/DDBJ databases">
        <title>Burkholderia cenocepacia CF.</title>
        <authorList>
            <person name="Vianna E.F."/>
            <person name="Marques E.A."/>
            <person name="Albano R.M."/>
            <person name="Leao R.S."/>
        </authorList>
    </citation>
    <scope>NUCLEOTIDE SEQUENCE</scope>
    <source>
        <strain evidence="2">MS-2140</strain>
    </source>
</reference>
<keyword evidence="1" id="KW-0812">Transmembrane</keyword>
<keyword evidence="1" id="KW-1133">Transmembrane helix</keyword>
<name>A0A6B2MPH6_9BURK</name>
<keyword evidence="1" id="KW-0472">Membrane</keyword>
<comment type="caution">
    <text evidence="2">The sequence shown here is derived from an EMBL/GenBank/DDBJ whole genome shotgun (WGS) entry which is preliminary data.</text>
</comment>
<accession>A0A6B2MPH6</accession>
<protein>
    <recommendedName>
        <fullName evidence="3">Transmembrane protein</fullName>
    </recommendedName>
</protein>
<sequence length="182" mass="20750">MRETQSKLWFSGVAFIPYAVLAYGFNWLNNGSDHDLTVAIMVLLGGRLLYALIDNVTAAIAWRLHGRKRAVEAFVKLMRENRMPRRASQSESLVVYLYNLDNDGERDPAIRSAARQMSTIIEQSHHDGLMGGGRVEKAAQEAYERYQGGLPAFRLPDWIKTVDFHRVLTHRFHLNLTHPETA</sequence>
<evidence type="ECO:0008006" key="3">
    <source>
        <dbReference type="Google" id="ProtNLM"/>
    </source>
</evidence>
<feature type="transmembrane region" description="Helical" evidence="1">
    <location>
        <begin position="7"/>
        <end position="26"/>
    </location>
</feature>
<proteinExistence type="predicted"/>
<dbReference type="EMBL" id="JAAEAM010000076">
    <property type="protein sequence ID" value="NDV77325.1"/>
    <property type="molecule type" value="Genomic_DNA"/>
</dbReference>
<gene>
    <name evidence="2" type="ORF">GFJ35_35585</name>
</gene>
<organism evidence="2">
    <name type="scientific">Burkholderia cenocepacia</name>
    <dbReference type="NCBI Taxonomy" id="95486"/>
    <lineage>
        <taxon>Bacteria</taxon>
        <taxon>Pseudomonadati</taxon>
        <taxon>Pseudomonadota</taxon>
        <taxon>Betaproteobacteria</taxon>
        <taxon>Burkholderiales</taxon>
        <taxon>Burkholderiaceae</taxon>
        <taxon>Burkholderia</taxon>
        <taxon>Burkholderia cepacia complex</taxon>
    </lineage>
</organism>
<dbReference type="AlphaFoldDB" id="A0A6B2MPH6"/>
<evidence type="ECO:0000256" key="1">
    <source>
        <dbReference type="SAM" id="Phobius"/>
    </source>
</evidence>
<feature type="transmembrane region" description="Helical" evidence="1">
    <location>
        <begin position="38"/>
        <end position="62"/>
    </location>
</feature>
<dbReference type="RefSeq" id="WP_163126391.1">
    <property type="nucleotide sequence ID" value="NZ_JAAEAM010000076.1"/>
</dbReference>